<keyword evidence="2" id="KW-1185">Reference proteome</keyword>
<evidence type="ECO:0000313" key="1">
    <source>
        <dbReference type="EMBL" id="PKW00236.1"/>
    </source>
</evidence>
<dbReference type="Proteomes" id="UP000233750">
    <property type="component" value="Unassembled WGS sequence"/>
</dbReference>
<evidence type="ECO:0000313" key="2">
    <source>
        <dbReference type="Proteomes" id="UP000233750"/>
    </source>
</evidence>
<dbReference type="RefSeq" id="WP_101433930.1">
    <property type="nucleotide sequence ID" value="NZ_PJMY01000001.1"/>
</dbReference>
<dbReference type="EMBL" id="PJMY01000001">
    <property type="protein sequence ID" value="PKW00236.1"/>
    <property type="molecule type" value="Genomic_DNA"/>
</dbReference>
<sequence length="71" mass="7334">MGMDTEITPSWHRSREGVLHLAIRKDTIADGTILQGVCGTWFATSGAFAGSMAVPLASADPACLASALDVS</sequence>
<gene>
    <name evidence="1" type="ORF">ATK30_0329</name>
</gene>
<dbReference type="AlphaFoldDB" id="A0A2N3X295"/>
<organism evidence="1 2">
    <name type="scientific">Amycolatopsis echigonensis</name>
    <dbReference type="NCBI Taxonomy" id="2576905"/>
    <lineage>
        <taxon>Bacteria</taxon>
        <taxon>Bacillati</taxon>
        <taxon>Actinomycetota</taxon>
        <taxon>Actinomycetes</taxon>
        <taxon>Pseudonocardiales</taxon>
        <taxon>Pseudonocardiaceae</taxon>
        <taxon>Amycolatopsis</taxon>
    </lineage>
</organism>
<proteinExistence type="predicted"/>
<comment type="caution">
    <text evidence="1">The sequence shown here is derived from an EMBL/GenBank/DDBJ whole genome shotgun (WGS) entry which is preliminary data.</text>
</comment>
<accession>A0A2N3X295</accession>
<reference evidence="1 2" key="1">
    <citation type="submission" date="2017-12" db="EMBL/GenBank/DDBJ databases">
        <title>Sequencing the genomes of 1000 Actinobacteria strains.</title>
        <authorList>
            <person name="Klenk H.-P."/>
        </authorList>
    </citation>
    <scope>NUCLEOTIDE SEQUENCE [LARGE SCALE GENOMIC DNA]</scope>
    <source>
        <strain evidence="1 2">DSM 45165</strain>
    </source>
</reference>
<protein>
    <submittedName>
        <fullName evidence="1">Uncharacterized protein</fullName>
    </submittedName>
</protein>
<name>A0A2N3X295_9PSEU</name>